<feature type="compositionally biased region" description="Low complexity" evidence="1">
    <location>
        <begin position="68"/>
        <end position="89"/>
    </location>
</feature>
<evidence type="ECO:0000313" key="2">
    <source>
        <dbReference type="EMBL" id="KAK7467462.1"/>
    </source>
</evidence>
<feature type="compositionally biased region" description="Gly residues" evidence="1">
    <location>
        <begin position="25"/>
        <end position="37"/>
    </location>
</feature>
<accession>A0ABR1K0S2</accession>
<evidence type="ECO:0000256" key="1">
    <source>
        <dbReference type="SAM" id="MobiDB-lite"/>
    </source>
</evidence>
<feature type="region of interest" description="Disordered" evidence="1">
    <location>
        <begin position="19"/>
        <end position="129"/>
    </location>
</feature>
<protein>
    <submittedName>
        <fullName evidence="2">Uncharacterized protein</fullName>
    </submittedName>
</protein>
<name>A0ABR1K0S2_9AGAR</name>
<feature type="compositionally biased region" description="Polar residues" evidence="1">
    <location>
        <begin position="42"/>
        <end position="53"/>
    </location>
</feature>
<organism evidence="2 3">
    <name type="scientific">Marasmiellus scandens</name>
    <dbReference type="NCBI Taxonomy" id="2682957"/>
    <lineage>
        <taxon>Eukaryota</taxon>
        <taxon>Fungi</taxon>
        <taxon>Dikarya</taxon>
        <taxon>Basidiomycota</taxon>
        <taxon>Agaricomycotina</taxon>
        <taxon>Agaricomycetes</taxon>
        <taxon>Agaricomycetidae</taxon>
        <taxon>Agaricales</taxon>
        <taxon>Marasmiineae</taxon>
        <taxon>Omphalotaceae</taxon>
        <taxon>Marasmiellus</taxon>
    </lineage>
</organism>
<dbReference type="Proteomes" id="UP001498398">
    <property type="component" value="Unassembled WGS sequence"/>
</dbReference>
<gene>
    <name evidence="2" type="ORF">VKT23_004515</name>
</gene>
<proteinExistence type="predicted"/>
<comment type="caution">
    <text evidence="2">The sequence shown here is derived from an EMBL/GenBank/DDBJ whole genome shotgun (WGS) entry which is preliminary data.</text>
</comment>
<keyword evidence="3" id="KW-1185">Reference proteome</keyword>
<evidence type="ECO:0000313" key="3">
    <source>
        <dbReference type="Proteomes" id="UP001498398"/>
    </source>
</evidence>
<sequence length="129" mass="13445">MLAMRRRRLRNRATFAAASVPATGGTSGFSGFGGGKPMFGANTFQQGNQQSSPYNNQYTGQPYGGQQGYQQGSYEQHNANGANGAGFAPPSSPPPSYGNGDTLYKPPSGPPPAHTKGNENGQFVGGFRP</sequence>
<dbReference type="EMBL" id="JBANRG010000004">
    <property type="protein sequence ID" value="KAK7467462.1"/>
    <property type="molecule type" value="Genomic_DNA"/>
</dbReference>
<reference evidence="2 3" key="1">
    <citation type="submission" date="2024-01" db="EMBL/GenBank/DDBJ databases">
        <title>A draft genome for the cacao thread blight pathogen Marasmiellus scandens.</title>
        <authorList>
            <person name="Baruah I.K."/>
            <person name="Leung J."/>
            <person name="Bukari Y."/>
            <person name="Amoako-Attah I."/>
            <person name="Meinhardt L.W."/>
            <person name="Bailey B.A."/>
            <person name="Cohen S.P."/>
        </authorList>
    </citation>
    <scope>NUCLEOTIDE SEQUENCE [LARGE SCALE GENOMIC DNA]</scope>
    <source>
        <strain evidence="2 3">GH-19</strain>
    </source>
</reference>